<dbReference type="InParanoid" id="A0A5R8QG97"/>
<accession>A0A5R8QG97</accession>
<comment type="similarity">
    <text evidence="4">Belongs to the fabD family.</text>
</comment>
<dbReference type="PIRSF" id="PIRSF000446">
    <property type="entry name" value="Mct"/>
    <property type="match status" value="1"/>
</dbReference>
<dbReference type="PANTHER" id="PTHR42681">
    <property type="entry name" value="MALONYL-COA-ACYL CARRIER PROTEIN TRANSACYLASE, MITOCHONDRIAL"/>
    <property type="match status" value="1"/>
</dbReference>
<sequence length="310" mass="33021">MKIAFLFAGQGAQYVGMGKELADNYQTALSVYNIANSVLPFNLEELCFEGPKEQLDLTEYTQPAILATSVAIYSVLKEKDIVPDVVAGLSLGEYTALYAAGVFQLEELIPLVNKRGRYMQEAVPAGEGTMAAVLMADPDTVLAACAEASSVGIVEAANFNCPGQIVIGGQPAAVEAASSILKEKRARVMPLKVSGPFHTSMLQPAGVKLAEALAEVTMEKPNIPVMTNVTGNYIQSNDDIAELLVRQVSSPVYFEDMIHAMIEDGVEAFVEIGPGKALSGFLKRINSEIPVYVVENEETLEAAVTALGGK</sequence>
<reference evidence="7 8" key="1">
    <citation type="submission" date="2019-05" db="EMBL/GenBank/DDBJ databases">
        <title>Culicoidintestinum kansasii gen. nov., sp. nov. from the gastrointestinal tract of the biting midge, Culicoides sonorensis.</title>
        <authorList>
            <person name="Neupane S."/>
            <person name="Ghosh A."/>
            <person name="Gunther S."/>
            <person name="Martin K."/>
            <person name="Zurek L."/>
        </authorList>
    </citation>
    <scope>NUCLEOTIDE SEQUENCE [LARGE SCALE GENOMIC DNA]</scope>
    <source>
        <strain evidence="7 8">CS-1</strain>
    </source>
</reference>
<dbReference type="InterPro" id="IPR024925">
    <property type="entry name" value="Malonyl_CoA-ACP_transAc"/>
</dbReference>
<feature type="active site" evidence="5">
    <location>
        <position position="198"/>
    </location>
</feature>
<dbReference type="InterPro" id="IPR004410">
    <property type="entry name" value="Malonyl_CoA-ACP_transAc_FabD"/>
</dbReference>
<evidence type="ECO:0000256" key="2">
    <source>
        <dbReference type="ARBA" id="ARBA00023315"/>
    </source>
</evidence>
<dbReference type="InterPro" id="IPR016035">
    <property type="entry name" value="Acyl_Trfase/lysoPLipase"/>
</dbReference>
<proteinExistence type="inferred from homology"/>
<protein>
    <recommendedName>
        <fullName evidence="4">Malonyl CoA-acyl carrier protein transacylase</fullName>
        <ecNumber evidence="4">2.3.1.39</ecNumber>
    </recommendedName>
</protein>
<dbReference type="RefSeq" id="WP_138189673.1">
    <property type="nucleotide sequence ID" value="NZ_VBWP01000001.1"/>
</dbReference>
<dbReference type="GO" id="GO:0006633">
    <property type="term" value="P:fatty acid biosynthetic process"/>
    <property type="evidence" value="ECO:0007669"/>
    <property type="project" value="TreeGrafter"/>
</dbReference>
<dbReference type="EMBL" id="VBWP01000001">
    <property type="protein sequence ID" value="TLG77061.1"/>
    <property type="molecule type" value="Genomic_DNA"/>
</dbReference>
<organism evidence="7 8">
    <name type="scientific">Culicoidibacter larvae</name>
    <dbReference type="NCBI Taxonomy" id="2579976"/>
    <lineage>
        <taxon>Bacteria</taxon>
        <taxon>Bacillati</taxon>
        <taxon>Bacillota</taxon>
        <taxon>Culicoidibacteria</taxon>
        <taxon>Culicoidibacterales</taxon>
        <taxon>Culicoidibacteraceae</taxon>
        <taxon>Culicoidibacter</taxon>
    </lineage>
</organism>
<dbReference type="FunFam" id="3.30.70.250:FF:000001">
    <property type="entry name" value="Malonyl CoA-acyl carrier protein transacylase"/>
    <property type="match status" value="1"/>
</dbReference>
<comment type="caution">
    <text evidence="7">The sequence shown here is derived from an EMBL/GenBank/DDBJ whole genome shotgun (WGS) entry which is preliminary data.</text>
</comment>
<dbReference type="InterPro" id="IPR001227">
    <property type="entry name" value="Ac_transferase_dom_sf"/>
</dbReference>
<dbReference type="Pfam" id="PF00698">
    <property type="entry name" value="Acyl_transf_1"/>
    <property type="match status" value="1"/>
</dbReference>
<dbReference type="Gene3D" id="3.40.366.10">
    <property type="entry name" value="Malonyl-Coenzyme A Acyl Carrier Protein, domain 2"/>
    <property type="match status" value="1"/>
</dbReference>
<dbReference type="InterPro" id="IPR014043">
    <property type="entry name" value="Acyl_transferase_dom"/>
</dbReference>
<dbReference type="FunCoup" id="A0A5R8QG97">
    <property type="interactions" value="351"/>
</dbReference>
<dbReference type="InterPro" id="IPR050858">
    <property type="entry name" value="Mal-CoA-ACP_Trans/PKS_FabD"/>
</dbReference>
<evidence type="ECO:0000313" key="8">
    <source>
        <dbReference type="Proteomes" id="UP000306912"/>
    </source>
</evidence>
<keyword evidence="1 4" id="KW-0808">Transferase</keyword>
<dbReference type="SMART" id="SM00827">
    <property type="entry name" value="PKS_AT"/>
    <property type="match status" value="1"/>
</dbReference>
<gene>
    <name evidence="7" type="primary">fabD</name>
    <name evidence="7" type="ORF">FEZ08_00145</name>
</gene>
<evidence type="ECO:0000256" key="4">
    <source>
        <dbReference type="PIRNR" id="PIRNR000446"/>
    </source>
</evidence>
<dbReference type="NCBIfam" id="TIGR00128">
    <property type="entry name" value="fabD"/>
    <property type="match status" value="1"/>
</dbReference>
<dbReference type="GO" id="GO:0004314">
    <property type="term" value="F:[acyl-carrier-protein] S-malonyltransferase activity"/>
    <property type="evidence" value="ECO:0007669"/>
    <property type="project" value="UniProtKB-EC"/>
</dbReference>
<evidence type="ECO:0000313" key="7">
    <source>
        <dbReference type="EMBL" id="TLG77061.1"/>
    </source>
</evidence>
<dbReference type="EC" id="2.3.1.39" evidence="4"/>
<name>A0A5R8QG97_9FIRM</name>
<dbReference type="GO" id="GO:0005829">
    <property type="term" value="C:cytosol"/>
    <property type="evidence" value="ECO:0007669"/>
    <property type="project" value="TreeGrafter"/>
</dbReference>
<dbReference type="OrthoDB" id="9805460at2"/>
<keyword evidence="8" id="KW-1185">Reference proteome</keyword>
<dbReference type="Gene3D" id="3.30.70.250">
    <property type="entry name" value="Malonyl-CoA ACP transacylase, ACP-binding"/>
    <property type="match status" value="1"/>
</dbReference>
<dbReference type="Proteomes" id="UP000306912">
    <property type="component" value="Unassembled WGS sequence"/>
</dbReference>
<dbReference type="SUPFAM" id="SSF52151">
    <property type="entry name" value="FabD/lysophospholipase-like"/>
    <property type="match status" value="1"/>
</dbReference>
<evidence type="ECO:0000259" key="6">
    <source>
        <dbReference type="SMART" id="SM00827"/>
    </source>
</evidence>
<feature type="active site" evidence="5">
    <location>
        <position position="90"/>
    </location>
</feature>
<evidence type="ECO:0000256" key="1">
    <source>
        <dbReference type="ARBA" id="ARBA00022679"/>
    </source>
</evidence>
<dbReference type="AlphaFoldDB" id="A0A5R8QG97"/>
<evidence type="ECO:0000256" key="5">
    <source>
        <dbReference type="PIRSR" id="PIRSR000446-1"/>
    </source>
</evidence>
<comment type="catalytic activity">
    <reaction evidence="3 4">
        <text>holo-[ACP] + malonyl-CoA = malonyl-[ACP] + CoA</text>
        <dbReference type="Rhea" id="RHEA:41792"/>
        <dbReference type="Rhea" id="RHEA-COMP:9623"/>
        <dbReference type="Rhea" id="RHEA-COMP:9685"/>
        <dbReference type="ChEBI" id="CHEBI:57287"/>
        <dbReference type="ChEBI" id="CHEBI:57384"/>
        <dbReference type="ChEBI" id="CHEBI:64479"/>
        <dbReference type="ChEBI" id="CHEBI:78449"/>
        <dbReference type="EC" id="2.3.1.39"/>
    </reaction>
</comment>
<dbReference type="PANTHER" id="PTHR42681:SF1">
    <property type="entry name" value="MALONYL-COA-ACYL CARRIER PROTEIN TRANSACYLASE, MITOCHONDRIAL"/>
    <property type="match status" value="1"/>
</dbReference>
<feature type="domain" description="Malonyl-CoA:ACP transacylase (MAT)" evidence="6">
    <location>
        <begin position="6"/>
        <end position="310"/>
    </location>
</feature>
<dbReference type="SUPFAM" id="SSF55048">
    <property type="entry name" value="Probable ACP-binding domain of malonyl-CoA ACP transacylase"/>
    <property type="match status" value="1"/>
</dbReference>
<keyword evidence="2 4" id="KW-0012">Acyltransferase</keyword>
<evidence type="ECO:0000256" key="3">
    <source>
        <dbReference type="ARBA" id="ARBA00048462"/>
    </source>
</evidence>
<dbReference type="InterPro" id="IPR016036">
    <property type="entry name" value="Malonyl_transacylase_ACP-bd"/>
</dbReference>